<evidence type="ECO:0000313" key="3">
    <source>
        <dbReference type="Proteomes" id="UP000838412"/>
    </source>
</evidence>
<accession>A0A8K0EIG4</accession>
<keyword evidence="3" id="KW-1185">Reference proteome</keyword>
<feature type="region of interest" description="Disordered" evidence="1">
    <location>
        <begin position="207"/>
        <end position="244"/>
    </location>
</feature>
<dbReference type="GO" id="GO:0070197">
    <property type="term" value="P:meiotic attachment of telomere to nuclear envelope"/>
    <property type="evidence" value="ECO:0007669"/>
    <property type="project" value="TreeGrafter"/>
</dbReference>
<evidence type="ECO:0000313" key="2">
    <source>
        <dbReference type="EMBL" id="CAH1254485.1"/>
    </source>
</evidence>
<dbReference type="GO" id="GO:0007129">
    <property type="term" value="P:homologous chromosome pairing at meiosis"/>
    <property type="evidence" value="ECO:0007669"/>
    <property type="project" value="TreeGrafter"/>
</dbReference>
<name>A0A8K0EIG4_BRALA</name>
<proteinExistence type="predicted"/>
<dbReference type="Pfam" id="PF15101">
    <property type="entry name" value="TERB2"/>
    <property type="match status" value="1"/>
</dbReference>
<dbReference type="EMBL" id="OV696687">
    <property type="protein sequence ID" value="CAH1254485.1"/>
    <property type="molecule type" value="Genomic_DNA"/>
</dbReference>
<dbReference type="AlphaFoldDB" id="A0A8K0EIG4"/>
<organism evidence="2 3">
    <name type="scientific">Branchiostoma lanceolatum</name>
    <name type="common">Common lancelet</name>
    <name type="synonym">Amphioxus lanceolatum</name>
    <dbReference type="NCBI Taxonomy" id="7740"/>
    <lineage>
        <taxon>Eukaryota</taxon>
        <taxon>Metazoa</taxon>
        <taxon>Chordata</taxon>
        <taxon>Cephalochordata</taxon>
        <taxon>Leptocardii</taxon>
        <taxon>Amphioxiformes</taxon>
        <taxon>Branchiostomatidae</taxon>
        <taxon>Branchiostoma</taxon>
    </lineage>
</organism>
<dbReference type="OrthoDB" id="5278943at2759"/>
<dbReference type="InterPro" id="IPR028065">
    <property type="entry name" value="TERB2"/>
</dbReference>
<gene>
    <name evidence="2" type="primary">TERB2</name>
    <name evidence="2" type="ORF">BLAG_LOCUS13877</name>
</gene>
<dbReference type="PANTHER" id="PTHR35345">
    <property type="entry name" value="TELOMERE REPEATS-BINDING BOUQUET FORMATION PROTEIN 2"/>
    <property type="match status" value="1"/>
</dbReference>
<dbReference type="Proteomes" id="UP000838412">
    <property type="component" value="Chromosome 2"/>
</dbReference>
<dbReference type="GO" id="GO:0005637">
    <property type="term" value="C:nuclear inner membrane"/>
    <property type="evidence" value="ECO:0007669"/>
    <property type="project" value="TreeGrafter"/>
</dbReference>
<reference evidence="2" key="1">
    <citation type="submission" date="2022-01" db="EMBL/GenBank/DDBJ databases">
        <authorList>
            <person name="Braso-Vives M."/>
        </authorList>
    </citation>
    <scope>NUCLEOTIDE SEQUENCE</scope>
</reference>
<protein>
    <submittedName>
        <fullName evidence="2">TERB2 protein</fullName>
    </submittedName>
</protein>
<dbReference type="PANTHER" id="PTHR35345:SF1">
    <property type="entry name" value="TELOMERE REPEATS-BINDING BOUQUET FORMATION PROTEIN 2"/>
    <property type="match status" value="1"/>
</dbReference>
<evidence type="ECO:0000256" key="1">
    <source>
        <dbReference type="SAM" id="MobiDB-lite"/>
    </source>
</evidence>
<sequence>MRYAGNMKRSRHGVFTQYTAWFSRSVPEETVRAWLQQEGALADQSCAKFLFSVEADCPDTIEFFQSSLYLDERLSMFHADFVDASVQHGGMSVVPIGMYVLPPTELHPELERRGKLAWMKTTGSRRKDTEDIIEDSVTEGRHTVGERGDLASLADSERPLAADSSEHVAAITSSSTVMQATNSQNHREREDILQPSDCLDVINSNEKVTEEETETQLTQRNRNRPASPCCSTAPEPSTEAHPDPCDSCRAPHQFLHSRLDDIPHVADLQMGRRGVLQDFVPGSNGFSVKCCSK</sequence>